<comment type="subcellular location">
    <subcellularLocation>
        <location evidence="1 3">Nucleus</location>
    </subcellularLocation>
</comment>
<evidence type="ECO:0000256" key="3">
    <source>
        <dbReference type="PROSITE-ProRule" id="PRU00810"/>
    </source>
</evidence>
<keyword evidence="2 3" id="KW-0539">Nucleus</keyword>
<evidence type="ECO:0000256" key="2">
    <source>
        <dbReference type="ARBA" id="ARBA00023242"/>
    </source>
</evidence>
<dbReference type="PANTHER" id="PTHR12346">
    <property type="entry name" value="SIN3B-RELATED"/>
    <property type="match status" value="1"/>
</dbReference>
<dbReference type="InterPro" id="IPR039774">
    <property type="entry name" value="Sin3-like"/>
</dbReference>
<evidence type="ECO:0000256" key="1">
    <source>
        <dbReference type="ARBA" id="ARBA00004123"/>
    </source>
</evidence>
<dbReference type="GO" id="GO:0000118">
    <property type="term" value="C:histone deacetylase complex"/>
    <property type="evidence" value="ECO:0007669"/>
    <property type="project" value="TreeGrafter"/>
</dbReference>
<dbReference type="Gramene" id="PAN34260">
    <property type="protein sequence ID" value="PAN34260"/>
    <property type="gene ID" value="PAHAL_6G078700"/>
</dbReference>
<protein>
    <submittedName>
        <fullName evidence="5">Uncharacterized protein</fullName>
    </submittedName>
</protein>
<dbReference type="InterPro" id="IPR003822">
    <property type="entry name" value="PAH"/>
</dbReference>
<dbReference type="GO" id="GO:0000122">
    <property type="term" value="P:negative regulation of transcription by RNA polymerase II"/>
    <property type="evidence" value="ECO:0007669"/>
    <property type="project" value="TreeGrafter"/>
</dbReference>
<sequence length="129" mass="14220">MGYTGGVKREREEEEDEDGSPMAAASQRRGVPPRPAPPPADEPPGLLPFEDSIRFVLAVKREFAGEPVKNLQFLTVMRGFRLGIFGVDGVVSRLQPLFQGHPDLIRDFNAFLPRGYVLRDNQQGGDADA</sequence>
<dbReference type="EMBL" id="CM008051">
    <property type="protein sequence ID" value="PAN34260.1"/>
    <property type="molecule type" value="Genomic_DNA"/>
</dbReference>
<dbReference type="Proteomes" id="UP000243499">
    <property type="component" value="Chromosome 6"/>
</dbReference>
<evidence type="ECO:0000313" key="5">
    <source>
        <dbReference type="EMBL" id="PAN34260.1"/>
    </source>
</evidence>
<dbReference type="Pfam" id="PF02671">
    <property type="entry name" value="PAH"/>
    <property type="match status" value="1"/>
</dbReference>
<dbReference type="PROSITE" id="PS51477">
    <property type="entry name" value="PAH"/>
    <property type="match status" value="1"/>
</dbReference>
<name>A0A2S3I160_9POAL</name>
<proteinExistence type="predicted"/>
<dbReference type="SUPFAM" id="SSF47762">
    <property type="entry name" value="PAH2 domain"/>
    <property type="match status" value="1"/>
</dbReference>
<dbReference type="InterPro" id="IPR036600">
    <property type="entry name" value="PAH_sf"/>
</dbReference>
<dbReference type="AlphaFoldDB" id="A0A2S3I160"/>
<dbReference type="GO" id="GO:0000785">
    <property type="term" value="C:chromatin"/>
    <property type="evidence" value="ECO:0007669"/>
    <property type="project" value="TreeGrafter"/>
</dbReference>
<dbReference type="Gene3D" id="1.20.1160.11">
    <property type="entry name" value="Paired amphipathic helix"/>
    <property type="match status" value="1"/>
</dbReference>
<feature type="compositionally biased region" description="Pro residues" evidence="4">
    <location>
        <begin position="32"/>
        <end position="46"/>
    </location>
</feature>
<dbReference type="GO" id="GO:0003714">
    <property type="term" value="F:transcription corepressor activity"/>
    <property type="evidence" value="ECO:0007669"/>
    <property type="project" value="InterPro"/>
</dbReference>
<reference evidence="5" key="1">
    <citation type="submission" date="2018-04" db="EMBL/GenBank/DDBJ databases">
        <title>WGS assembly of Panicum hallii.</title>
        <authorList>
            <person name="Lovell J."/>
            <person name="Jenkins J."/>
            <person name="Lowry D."/>
            <person name="Mamidi S."/>
            <person name="Sreedasyam A."/>
            <person name="Weng X."/>
            <person name="Barry K."/>
            <person name="Bonette J."/>
            <person name="Campitelli B."/>
            <person name="Daum C."/>
            <person name="Gordon S."/>
            <person name="Gould B."/>
            <person name="Lipzen A."/>
            <person name="Macqueen A."/>
            <person name="Palacio-Mejia J."/>
            <person name="Plott C."/>
            <person name="Shakirov E."/>
            <person name="Shu S."/>
            <person name="Yoshinaga Y."/>
            <person name="Zane M."/>
            <person name="Rokhsar D."/>
            <person name="Grimwood J."/>
            <person name="Schmutz J."/>
            <person name="Juenger T."/>
        </authorList>
    </citation>
    <scope>NUCLEOTIDE SEQUENCE [LARGE SCALE GENOMIC DNA]</scope>
    <source>
        <strain evidence="5">FIL2</strain>
    </source>
</reference>
<evidence type="ECO:0000256" key="4">
    <source>
        <dbReference type="SAM" id="MobiDB-lite"/>
    </source>
</evidence>
<dbReference type="PANTHER" id="PTHR12346:SF50">
    <property type="entry name" value="HISTONE DEACETYLASE INTERACTING DOMAIN-CONTAINING PROTEIN"/>
    <property type="match status" value="1"/>
</dbReference>
<gene>
    <name evidence="5" type="ORF">PAHAL_6G078700</name>
</gene>
<feature type="region of interest" description="Disordered" evidence="4">
    <location>
        <begin position="1"/>
        <end position="47"/>
    </location>
</feature>
<organism evidence="5">
    <name type="scientific">Panicum hallii</name>
    <dbReference type="NCBI Taxonomy" id="206008"/>
    <lineage>
        <taxon>Eukaryota</taxon>
        <taxon>Viridiplantae</taxon>
        <taxon>Streptophyta</taxon>
        <taxon>Embryophyta</taxon>
        <taxon>Tracheophyta</taxon>
        <taxon>Spermatophyta</taxon>
        <taxon>Magnoliopsida</taxon>
        <taxon>Liliopsida</taxon>
        <taxon>Poales</taxon>
        <taxon>Poaceae</taxon>
        <taxon>PACMAD clade</taxon>
        <taxon>Panicoideae</taxon>
        <taxon>Panicodae</taxon>
        <taxon>Paniceae</taxon>
        <taxon>Panicinae</taxon>
        <taxon>Panicum</taxon>
        <taxon>Panicum sect. Panicum</taxon>
    </lineage>
</organism>
<accession>A0A2S3I160</accession>